<dbReference type="Gene3D" id="3.40.470.10">
    <property type="entry name" value="Uracil-DNA glycosylase-like domain"/>
    <property type="match status" value="1"/>
</dbReference>
<reference evidence="8" key="1">
    <citation type="submission" date="2018-05" db="EMBL/GenBank/DDBJ databases">
        <title>Complete Genome Sequence of a Novel Sea Otter Poxvirus.</title>
        <authorList>
            <person name="Jacob J.M."/>
            <person name="Subramaniam K."/>
            <person name="Tu S.-L."/>
            <person name="Nielsen O."/>
            <person name="Tuomi P.A."/>
            <person name="Upton C."/>
            <person name="Waltzek T.B."/>
        </authorList>
    </citation>
    <scope>NUCLEOTIDE SEQUENCE [LARGE SCALE GENOMIC DNA]</scope>
    <source>
        <strain evidence="8">ELK</strain>
    </source>
</reference>
<dbReference type="PROSITE" id="PS00130">
    <property type="entry name" value="U_DNA_GLYCOSYLASE"/>
    <property type="match status" value="1"/>
</dbReference>
<protein>
    <recommendedName>
        <fullName evidence="2">Uracil-DNA glycosylase</fullName>
    </recommendedName>
</protein>
<dbReference type="OrthoDB" id="7973at10239"/>
<sequence>MKEVSIPVTPFKIIYHEDWDPIISQIVDNYIEIAPWVTKHETSPPPDKFFVQLQEPLKNKRLCICGIDPYPQGATGVPFESRDFSKKTIRVFAEAVSRYTGITEYNRYDIASIPGVLAWNMYLSCKVGVTKSHAAHWDNLSRILLQYITKFISVLYCLGKVDFCNIKSKLNSPVTLVIGYHPAARNGQFLREHTLEIINVLLKLNGKLPIDWSKGFIK</sequence>
<keyword evidence="6" id="KW-0234">DNA repair</keyword>
<dbReference type="Proteomes" id="UP000249273">
    <property type="component" value="Segment"/>
</dbReference>
<dbReference type="InterPro" id="IPR036895">
    <property type="entry name" value="Uracil-DNA_glycosylase-like_sf"/>
</dbReference>
<dbReference type="GO" id="GO:0006281">
    <property type="term" value="P:DNA repair"/>
    <property type="evidence" value="ECO:0007669"/>
    <property type="project" value="UniProtKB-KW"/>
</dbReference>
<proteinExistence type="inferred from homology"/>
<evidence type="ECO:0000256" key="4">
    <source>
        <dbReference type="ARBA" id="ARBA00022801"/>
    </source>
</evidence>
<organism evidence="8">
    <name type="scientific">Sea otter poxvirus</name>
    <dbReference type="NCBI Taxonomy" id="1416741"/>
    <lineage>
        <taxon>Viruses</taxon>
        <taxon>Varidnaviria</taxon>
        <taxon>Bamfordvirae</taxon>
        <taxon>Nucleocytoviricota</taxon>
        <taxon>Pokkesviricetes</taxon>
        <taxon>Chitovirales</taxon>
        <taxon>Poxviridae</taxon>
        <taxon>Chordopoxvirinae</taxon>
        <taxon>Mustelpoxvirus</taxon>
        <taxon>Mustelpoxvirus seaotterpox</taxon>
        <taxon>Sea otterpox virus</taxon>
    </lineage>
</organism>
<evidence type="ECO:0000256" key="1">
    <source>
        <dbReference type="ARBA" id="ARBA00008184"/>
    </source>
</evidence>
<dbReference type="GeneID" id="36841077"/>
<evidence type="ECO:0000256" key="7">
    <source>
        <dbReference type="PROSITE-ProRule" id="PRU10072"/>
    </source>
</evidence>
<comment type="similarity">
    <text evidence="1">Belongs to the uracil-DNA glycosylase (UDG) superfamily. UNG family.</text>
</comment>
<dbReference type="EMBL" id="MH427217">
    <property type="protein sequence ID" value="AWU47125.1"/>
    <property type="molecule type" value="Genomic_DNA"/>
</dbReference>
<name>A0A2U9QHQ0_9POXV</name>
<dbReference type="GO" id="GO:0016799">
    <property type="term" value="F:hydrolase activity, hydrolyzing N-glycosyl compounds"/>
    <property type="evidence" value="ECO:0007669"/>
    <property type="project" value="InterPro"/>
</dbReference>
<dbReference type="RefSeq" id="YP_009480618.1">
    <property type="nucleotide sequence ID" value="NC_037656.1"/>
</dbReference>
<dbReference type="SUPFAM" id="SSF52141">
    <property type="entry name" value="Uracil-DNA glycosylase-like"/>
    <property type="match status" value="1"/>
</dbReference>
<accession>A0A2U9QHQ0</accession>
<gene>
    <name evidence="8" type="primary">SOPV-ELK-080</name>
</gene>
<evidence type="ECO:0000313" key="8">
    <source>
        <dbReference type="EMBL" id="AWU47125.1"/>
    </source>
</evidence>
<keyword evidence="3" id="KW-0227">DNA damage</keyword>
<evidence type="ECO:0000256" key="6">
    <source>
        <dbReference type="ARBA" id="ARBA00023204"/>
    </source>
</evidence>
<evidence type="ECO:0000313" key="9">
    <source>
        <dbReference type="Proteomes" id="UP000249273"/>
    </source>
</evidence>
<keyword evidence="9" id="KW-1185">Reference proteome</keyword>
<evidence type="ECO:0000256" key="2">
    <source>
        <dbReference type="ARBA" id="ARBA00018429"/>
    </source>
</evidence>
<dbReference type="InterPro" id="IPR018085">
    <property type="entry name" value="Ura-DNA_Glyclase_AS"/>
</dbReference>
<feature type="active site" description="Proton acceptor" evidence="7">
    <location>
        <position position="68"/>
    </location>
</feature>
<dbReference type="GO" id="GO:0003677">
    <property type="term" value="F:DNA binding"/>
    <property type="evidence" value="ECO:0007669"/>
    <property type="project" value="UniProtKB-KW"/>
</dbReference>
<keyword evidence="5" id="KW-0238">DNA-binding</keyword>
<evidence type="ECO:0000256" key="5">
    <source>
        <dbReference type="ARBA" id="ARBA00023125"/>
    </source>
</evidence>
<dbReference type="KEGG" id="vg:36841077"/>
<evidence type="ECO:0000256" key="3">
    <source>
        <dbReference type="ARBA" id="ARBA00022763"/>
    </source>
</evidence>
<keyword evidence="4" id="KW-0378">Hydrolase</keyword>